<evidence type="ECO:0000256" key="1">
    <source>
        <dbReference type="ARBA" id="ARBA00010641"/>
    </source>
</evidence>
<evidence type="ECO:0000256" key="5">
    <source>
        <dbReference type="ARBA" id="ARBA00023163"/>
    </source>
</evidence>
<dbReference type="InterPro" id="IPR013325">
    <property type="entry name" value="RNA_pol_sigma_r2"/>
</dbReference>
<dbReference type="InterPro" id="IPR036388">
    <property type="entry name" value="WH-like_DNA-bd_sf"/>
</dbReference>
<proteinExistence type="inferred from homology"/>
<keyword evidence="9" id="KW-1185">Reference proteome</keyword>
<organism evidence="8 9">
    <name type="scientific">Lacibacter luteus</name>
    <dbReference type="NCBI Taxonomy" id="2508719"/>
    <lineage>
        <taxon>Bacteria</taxon>
        <taxon>Pseudomonadati</taxon>
        <taxon>Bacteroidota</taxon>
        <taxon>Chitinophagia</taxon>
        <taxon>Chitinophagales</taxon>
        <taxon>Chitinophagaceae</taxon>
        <taxon>Lacibacter</taxon>
    </lineage>
</organism>
<dbReference type="AlphaFoldDB" id="A0A4V1M7B1"/>
<keyword evidence="5" id="KW-0804">Transcription</keyword>
<dbReference type="OrthoDB" id="9784272at2"/>
<dbReference type="PANTHER" id="PTHR43133">
    <property type="entry name" value="RNA POLYMERASE ECF-TYPE SIGMA FACTO"/>
    <property type="match status" value="1"/>
</dbReference>
<dbReference type="Gene3D" id="1.10.10.10">
    <property type="entry name" value="Winged helix-like DNA-binding domain superfamily/Winged helix DNA-binding domain"/>
    <property type="match status" value="1"/>
</dbReference>
<keyword evidence="2" id="KW-0805">Transcription regulation</keyword>
<accession>A0A4V1M7B1</accession>
<dbReference type="Gene3D" id="1.10.1740.10">
    <property type="match status" value="1"/>
</dbReference>
<dbReference type="SUPFAM" id="SSF88659">
    <property type="entry name" value="Sigma3 and sigma4 domains of RNA polymerase sigma factors"/>
    <property type="match status" value="1"/>
</dbReference>
<keyword evidence="3" id="KW-0731">Sigma factor</keyword>
<dbReference type="InterPro" id="IPR013324">
    <property type="entry name" value="RNA_pol_sigma_r3/r4-like"/>
</dbReference>
<evidence type="ECO:0000313" key="8">
    <source>
        <dbReference type="EMBL" id="RXK59018.1"/>
    </source>
</evidence>
<feature type="domain" description="RNA polymerase sigma-70 region 2" evidence="6">
    <location>
        <begin position="11"/>
        <end position="75"/>
    </location>
</feature>
<evidence type="ECO:0000256" key="2">
    <source>
        <dbReference type="ARBA" id="ARBA00023015"/>
    </source>
</evidence>
<evidence type="ECO:0000313" key="9">
    <source>
        <dbReference type="Proteomes" id="UP000290204"/>
    </source>
</evidence>
<dbReference type="Pfam" id="PF04542">
    <property type="entry name" value="Sigma70_r2"/>
    <property type="match status" value="1"/>
</dbReference>
<dbReference type="InterPro" id="IPR014284">
    <property type="entry name" value="RNA_pol_sigma-70_dom"/>
</dbReference>
<evidence type="ECO:0000259" key="7">
    <source>
        <dbReference type="Pfam" id="PF08281"/>
    </source>
</evidence>
<dbReference type="NCBIfam" id="TIGR02937">
    <property type="entry name" value="sigma70-ECF"/>
    <property type="match status" value="1"/>
</dbReference>
<protein>
    <submittedName>
        <fullName evidence="8">Sigma-70 family RNA polymerase sigma factor</fullName>
    </submittedName>
</protein>
<dbReference type="GO" id="GO:0006352">
    <property type="term" value="P:DNA-templated transcription initiation"/>
    <property type="evidence" value="ECO:0007669"/>
    <property type="project" value="InterPro"/>
</dbReference>
<evidence type="ECO:0000256" key="4">
    <source>
        <dbReference type="ARBA" id="ARBA00023125"/>
    </source>
</evidence>
<dbReference type="PANTHER" id="PTHR43133:SF8">
    <property type="entry name" value="RNA POLYMERASE SIGMA FACTOR HI_1459-RELATED"/>
    <property type="match status" value="1"/>
</dbReference>
<name>A0A4V1M7B1_9BACT</name>
<dbReference type="GO" id="GO:0016987">
    <property type="term" value="F:sigma factor activity"/>
    <property type="evidence" value="ECO:0007669"/>
    <property type="project" value="UniProtKB-KW"/>
</dbReference>
<dbReference type="SUPFAM" id="SSF88946">
    <property type="entry name" value="Sigma2 domain of RNA polymerase sigma factors"/>
    <property type="match status" value="1"/>
</dbReference>
<dbReference type="Proteomes" id="UP000290204">
    <property type="component" value="Unassembled WGS sequence"/>
</dbReference>
<sequence>MAKQQTIISAVRDYSRQLFGFIRSRVNSNEDAEDILQDVWYQFSNFSGVDSVENVGGWLYRVARNRIIDKSRKKKEAHLDGMLYEDDESVSFFSSLLRSHDVDAETQTMQRVIWDELMAALQELPEKQRNAFIWNELEDMTLQEIADRENENIKTIISRKRYAVLHLRERLETLYNDLTNN</sequence>
<dbReference type="InterPro" id="IPR007627">
    <property type="entry name" value="RNA_pol_sigma70_r2"/>
</dbReference>
<reference evidence="8 9" key="1">
    <citation type="submission" date="2019-01" db="EMBL/GenBank/DDBJ databases">
        <title>Lacibacter sp. strain TTM-7.</title>
        <authorList>
            <person name="Chen W.-M."/>
        </authorList>
    </citation>
    <scope>NUCLEOTIDE SEQUENCE [LARGE SCALE GENOMIC DNA]</scope>
    <source>
        <strain evidence="8 9">TTM-7</strain>
    </source>
</reference>
<dbReference type="InterPro" id="IPR013249">
    <property type="entry name" value="RNA_pol_sigma70_r4_t2"/>
</dbReference>
<comment type="similarity">
    <text evidence="1">Belongs to the sigma-70 factor family. ECF subfamily.</text>
</comment>
<dbReference type="GO" id="GO:0003677">
    <property type="term" value="F:DNA binding"/>
    <property type="evidence" value="ECO:0007669"/>
    <property type="project" value="UniProtKB-KW"/>
</dbReference>
<evidence type="ECO:0000259" key="6">
    <source>
        <dbReference type="Pfam" id="PF04542"/>
    </source>
</evidence>
<dbReference type="InterPro" id="IPR039425">
    <property type="entry name" value="RNA_pol_sigma-70-like"/>
</dbReference>
<dbReference type="Pfam" id="PF08281">
    <property type="entry name" value="Sigma70_r4_2"/>
    <property type="match status" value="1"/>
</dbReference>
<comment type="caution">
    <text evidence="8">The sequence shown here is derived from an EMBL/GenBank/DDBJ whole genome shotgun (WGS) entry which is preliminary data.</text>
</comment>
<evidence type="ECO:0000256" key="3">
    <source>
        <dbReference type="ARBA" id="ARBA00023082"/>
    </source>
</evidence>
<keyword evidence="4" id="KW-0238">DNA-binding</keyword>
<gene>
    <name evidence="8" type="ORF">ESA94_16275</name>
</gene>
<dbReference type="CDD" id="cd06171">
    <property type="entry name" value="Sigma70_r4"/>
    <property type="match status" value="1"/>
</dbReference>
<dbReference type="EMBL" id="SDHW01000005">
    <property type="protein sequence ID" value="RXK59018.1"/>
    <property type="molecule type" value="Genomic_DNA"/>
</dbReference>
<feature type="domain" description="RNA polymerase sigma factor 70 region 4 type 2" evidence="7">
    <location>
        <begin position="115"/>
        <end position="159"/>
    </location>
</feature>